<evidence type="ECO:0000313" key="6">
    <source>
        <dbReference type="EMBL" id="SFC60350.1"/>
    </source>
</evidence>
<dbReference type="EMBL" id="FOLL01000016">
    <property type="protein sequence ID" value="SFC60350.1"/>
    <property type="molecule type" value="Genomic_DNA"/>
</dbReference>
<keyword evidence="3" id="KW-0949">S-adenosyl-L-methionine</keyword>
<dbReference type="Pfam" id="PF13847">
    <property type="entry name" value="Methyltransf_31"/>
    <property type="match status" value="1"/>
</dbReference>
<dbReference type="InterPro" id="IPR025714">
    <property type="entry name" value="Methyltranfer_dom"/>
</dbReference>
<keyword evidence="7" id="KW-1185">Reference proteome</keyword>
<dbReference type="InterPro" id="IPR029063">
    <property type="entry name" value="SAM-dependent_MTases_sf"/>
</dbReference>
<evidence type="ECO:0000256" key="3">
    <source>
        <dbReference type="ARBA" id="ARBA00022691"/>
    </source>
</evidence>
<dbReference type="PANTHER" id="PTHR18895:SF74">
    <property type="entry name" value="MTRF1L RELEASE FACTOR GLUTAMINE METHYLTRANSFERASE"/>
    <property type="match status" value="1"/>
</dbReference>
<evidence type="ECO:0000313" key="7">
    <source>
        <dbReference type="Proteomes" id="UP000199577"/>
    </source>
</evidence>
<dbReference type="Gene3D" id="3.40.50.150">
    <property type="entry name" value="Vaccinia Virus protein VP39"/>
    <property type="match status" value="1"/>
</dbReference>
<dbReference type="GO" id="GO:0008276">
    <property type="term" value="F:protein methyltransferase activity"/>
    <property type="evidence" value="ECO:0007669"/>
    <property type="project" value="InterPro"/>
</dbReference>
<dbReference type="STRING" id="623281.SAMN05421747_1163"/>
<dbReference type="Gene3D" id="1.10.8.10">
    <property type="entry name" value="DNA helicase RuvA subunit, C-terminal domain"/>
    <property type="match status" value="1"/>
</dbReference>
<dbReference type="InterPro" id="IPR019874">
    <property type="entry name" value="RF_methyltr_PrmC"/>
</dbReference>
<protein>
    <submittedName>
        <fullName evidence="6">Release factor glutamine methyltransferase</fullName>
    </submittedName>
</protein>
<dbReference type="GO" id="GO:0003676">
    <property type="term" value="F:nucleic acid binding"/>
    <property type="evidence" value="ECO:0007669"/>
    <property type="project" value="InterPro"/>
</dbReference>
<organism evidence="6 7">
    <name type="scientific">Parapedobacter composti</name>
    <dbReference type="NCBI Taxonomy" id="623281"/>
    <lineage>
        <taxon>Bacteria</taxon>
        <taxon>Pseudomonadati</taxon>
        <taxon>Bacteroidota</taxon>
        <taxon>Sphingobacteriia</taxon>
        <taxon>Sphingobacteriales</taxon>
        <taxon>Sphingobacteriaceae</taxon>
        <taxon>Parapedobacter</taxon>
    </lineage>
</organism>
<proteinExistence type="predicted"/>
<sequence length="297" mass="33845">MFVHMHSVSAIEQEYIADLASLYDTSEARHIFFMLLEARFGWSKKDYLLRKHAPLNPGDTAWLRTALQSLQTAKPIQHILGYAWFMGMRLSVNESVLIPRPETEELVNLIISHHGHRPPDGQSKQLIDIGTGSGCIAIALQRFLGSSTITYALDISAEALHVARRNAMDFAPAVRFIQADILEWDSVFQPEQVFDIVVSNPPYITPSEQNSMHQNVLAHEPKLALFVEESTPLLYYDHIASFAHSHLRENGYLYFEINRRYGMQVCKLLENKGFAKVTIHKDMQGADRIVHAMKQHH</sequence>
<dbReference type="PANTHER" id="PTHR18895">
    <property type="entry name" value="HEMK METHYLTRANSFERASE"/>
    <property type="match status" value="1"/>
</dbReference>
<evidence type="ECO:0000256" key="1">
    <source>
        <dbReference type="ARBA" id="ARBA00022603"/>
    </source>
</evidence>
<evidence type="ECO:0000256" key="2">
    <source>
        <dbReference type="ARBA" id="ARBA00022679"/>
    </source>
</evidence>
<reference evidence="6 7" key="1">
    <citation type="submission" date="2016-10" db="EMBL/GenBank/DDBJ databases">
        <authorList>
            <person name="de Groot N.N."/>
        </authorList>
    </citation>
    <scope>NUCLEOTIDE SEQUENCE [LARGE SCALE GENOMIC DNA]</scope>
    <source>
        <strain evidence="6 7">DSM 22900</strain>
    </source>
</reference>
<dbReference type="NCBIfam" id="TIGR00536">
    <property type="entry name" value="hemK_fam"/>
    <property type="match status" value="1"/>
</dbReference>
<accession>A0A1I1KSD7</accession>
<dbReference type="PROSITE" id="PS00092">
    <property type="entry name" value="N6_MTASE"/>
    <property type="match status" value="1"/>
</dbReference>
<feature type="domain" description="Methyltransferase" evidence="4">
    <location>
        <begin position="123"/>
        <end position="242"/>
    </location>
</feature>
<dbReference type="InterPro" id="IPR002052">
    <property type="entry name" value="DNA_methylase_N6_adenine_CS"/>
</dbReference>
<evidence type="ECO:0000259" key="5">
    <source>
        <dbReference type="Pfam" id="PF17827"/>
    </source>
</evidence>
<dbReference type="Proteomes" id="UP000199577">
    <property type="component" value="Unassembled WGS sequence"/>
</dbReference>
<feature type="domain" description="Release factor glutamine methyltransferase N-terminal" evidence="5">
    <location>
        <begin position="25"/>
        <end position="81"/>
    </location>
</feature>
<dbReference type="RefSeq" id="WP_244518980.1">
    <property type="nucleotide sequence ID" value="NZ_FOLL01000016.1"/>
</dbReference>
<dbReference type="AlphaFoldDB" id="A0A1I1KSD7"/>
<dbReference type="Pfam" id="PF17827">
    <property type="entry name" value="PrmC_N"/>
    <property type="match status" value="1"/>
</dbReference>
<dbReference type="CDD" id="cd02440">
    <property type="entry name" value="AdoMet_MTases"/>
    <property type="match status" value="1"/>
</dbReference>
<dbReference type="GO" id="GO:0032259">
    <property type="term" value="P:methylation"/>
    <property type="evidence" value="ECO:0007669"/>
    <property type="project" value="UniProtKB-KW"/>
</dbReference>
<gene>
    <name evidence="6" type="ORF">SAMN05421747_1163</name>
</gene>
<dbReference type="InterPro" id="IPR040758">
    <property type="entry name" value="PrmC_N"/>
</dbReference>
<dbReference type="SUPFAM" id="SSF53335">
    <property type="entry name" value="S-adenosyl-L-methionine-dependent methyltransferases"/>
    <property type="match status" value="1"/>
</dbReference>
<dbReference type="NCBIfam" id="TIGR03534">
    <property type="entry name" value="RF_mod_PrmC"/>
    <property type="match status" value="1"/>
</dbReference>
<keyword evidence="1 6" id="KW-0489">Methyltransferase</keyword>
<evidence type="ECO:0000259" key="4">
    <source>
        <dbReference type="Pfam" id="PF13847"/>
    </source>
</evidence>
<keyword evidence="2 6" id="KW-0808">Transferase</keyword>
<dbReference type="InterPro" id="IPR050320">
    <property type="entry name" value="N5-glutamine_MTase"/>
</dbReference>
<name>A0A1I1KSD7_9SPHI</name>
<dbReference type="InterPro" id="IPR004556">
    <property type="entry name" value="HemK-like"/>
</dbReference>